<dbReference type="KEGG" id="nde:NIDE1779"/>
<reference evidence="2 3" key="1">
    <citation type="journal article" date="2010" name="Proc. Natl. Acad. Sci. U.S.A.">
        <title>A Nitrospira metagenome illuminates the physiology and evolution of globally important nitrite-oxidizing bacteria.</title>
        <authorList>
            <person name="Lucker S."/>
            <person name="Wagner M."/>
            <person name="Maixner F."/>
            <person name="Pelletier E."/>
            <person name="Koch H."/>
            <person name="Vacherie B."/>
            <person name="Rattei T."/>
            <person name="Sinninghe Damste J."/>
            <person name="Spieck E."/>
            <person name="Le Paslier D."/>
            <person name="Daims H."/>
        </authorList>
    </citation>
    <scope>NUCLEOTIDE SEQUENCE [LARGE SCALE GENOMIC DNA]</scope>
</reference>
<dbReference type="HOGENOM" id="CLU_108058_0_0_0"/>
<dbReference type="Proteomes" id="UP000001660">
    <property type="component" value="Chromosome"/>
</dbReference>
<protein>
    <submittedName>
        <fullName evidence="2">Uncharacterized protein</fullName>
    </submittedName>
</protein>
<organism evidence="2 3">
    <name type="scientific">Nitrospira defluvii</name>
    <dbReference type="NCBI Taxonomy" id="330214"/>
    <lineage>
        <taxon>Bacteria</taxon>
        <taxon>Pseudomonadati</taxon>
        <taxon>Nitrospirota</taxon>
        <taxon>Nitrospiria</taxon>
        <taxon>Nitrospirales</taxon>
        <taxon>Nitrospiraceae</taxon>
        <taxon>Nitrospira</taxon>
    </lineage>
</organism>
<evidence type="ECO:0000313" key="3">
    <source>
        <dbReference type="Proteomes" id="UP000001660"/>
    </source>
</evidence>
<dbReference type="AlphaFoldDB" id="D8PE51"/>
<proteinExistence type="predicted"/>
<dbReference type="OrthoDB" id="9790106at2"/>
<gene>
    <name evidence="2" type="ORF">NIDE1779</name>
</gene>
<dbReference type="STRING" id="330214.NIDE1779"/>
<keyword evidence="1" id="KW-0732">Signal</keyword>
<dbReference type="PROSITE" id="PS51257">
    <property type="entry name" value="PROKAR_LIPOPROTEIN"/>
    <property type="match status" value="1"/>
</dbReference>
<feature type="signal peptide" evidence="1">
    <location>
        <begin position="1"/>
        <end position="23"/>
    </location>
</feature>
<feature type="chain" id="PRO_5003119962" evidence="1">
    <location>
        <begin position="24"/>
        <end position="184"/>
    </location>
</feature>
<dbReference type="EMBL" id="FP929003">
    <property type="protein sequence ID" value="CBK41510.1"/>
    <property type="molecule type" value="Genomic_DNA"/>
</dbReference>
<evidence type="ECO:0000313" key="2">
    <source>
        <dbReference type="EMBL" id="CBK41510.1"/>
    </source>
</evidence>
<evidence type="ECO:0000256" key="1">
    <source>
        <dbReference type="SAM" id="SignalP"/>
    </source>
</evidence>
<accession>D8PE51</accession>
<keyword evidence="3" id="KW-1185">Reference proteome</keyword>
<sequence length="184" mass="21371">MKHLSLCGLMVVVSAGISLSCEALEFTAERLSRTGQDVHHARIFYRDHMWRLEYNEPGAVSATIVREDRNQVWHLIPSIHHFRTESYGSDYALHLRLRLDHETSREFIGTQTLDGHPTTLYEVVTAAPGGQHETYYQWVATDMKFPLKLVKKNGDWMVEYRDVKLGRLADSFFQLPHRYVPMEP</sequence>
<name>D8PE51_9BACT</name>